<gene>
    <name evidence="2" type="ORF">AS203_06895</name>
</gene>
<accession>A0A0S2KKM5</accession>
<dbReference type="KEGG" id="peo:AS203_06895"/>
<keyword evidence="1" id="KW-0175">Coiled coil</keyword>
<dbReference type="RefSeq" id="WP_025066151.1">
    <property type="nucleotide sequence ID" value="NZ_CP013195.1"/>
</dbReference>
<feature type="coiled-coil region" evidence="1">
    <location>
        <begin position="89"/>
        <end position="189"/>
    </location>
</feature>
<dbReference type="EMBL" id="CP013195">
    <property type="protein sequence ID" value="ALO48839.1"/>
    <property type="molecule type" value="Genomic_DNA"/>
</dbReference>
<reference evidence="3" key="1">
    <citation type="submission" date="2015-11" db="EMBL/GenBank/DDBJ databases">
        <authorList>
            <person name="Holder M.E."/>
            <person name="Ajami N.J."/>
            <person name="Petrosino J.F."/>
        </authorList>
    </citation>
    <scope>NUCLEOTIDE SEQUENCE [LARGE SCALE GENOMIC DNA]</scope>
    <source>
        <strain evidence="3">F0113</strain>
    </source>
</reference>
<evidence type="ECO:0000313" key="2">
    <source>
        <dbReference type="EMBL" id="ALO48839.1"/>
    </source>
</evidence>
<organism evidence="2 3">
    <name type="scientific">Hoylesella enoeca</name>
    <dbReference type="NCBI Taxonomy" id="76123"/>
    <lineage>
        <taxon>Bacteria</taxon>
        <taxon>Pseudomonadati</taxon>
        <taxon>Bacteroidota</taxon>
        <taxon>Bacteroidia</taxon>
        <taxon>Bacteroidales</taxon>
        <taxon>Prevotellaceae</taxon>
        <taxon>Hoylesella</taxon>
    </lineage>
</organism>
<dbReference type="OrthoDB" id="9874533at2"/>
<dbReference type="Proteomes" id="UP000056252">
    <property type="component" value="Chromosome"/>
</dbReference>
<proteinExistence type="predicted"/>
<evidence type="ECO:0000256" key="1">
    <source>
        <dbReference type="SAM" id="Coils"/>
    </source>
</evidence>
<dbReference type="STRING" id="76123.AS203_06895"/>
<keyword evidence="3" id="KW-1185">Reference proteome</keyword>
<sequence length="197" mass="23753">MAWINKFLVKLIPSINKQFFKQIEEINNLKTYISKLESKLTKNQTEYRVEIAQKIEELYSSKNQILDLTKQLDESIALAKGQKETILLMTKDLDKLEELENKVRKYESSYEIRSLKATNEFQREKISKLQSRIPLIERLHTRSYKEMDEFRNKFIDDLEKEILMYKRRVIELEQINSEILKKLQVLEKENFNKFNPK</sequence>
<protein>
    <submittedName>
        <fullName evidence="2">Uncharacterized protein</fullName>
    </submittedName>
</protein>
<dbReference type="AlphaFoldDB" id="A0A0S2KKM5"/>
<name>A0A0S2KKM5_9BACT</name>
<evidence type="ECO:0000313" key="3">
    <source>
        <dbReference type="Proteomes" id="UP000056252"/>
    </source>
</evidence>